<protein>
    <recommendedName>
        <fullName evidence="7">CASP-like protein</fullName>
    </recommendedName>
</protein>
<organism evidence="9 10">
    <name type="scientific">Linum trigynum</name>
    <dbReference type="NCBI Taxonomy" id="586398"/>
    <lineage>
        <taxon>Eukaryota</taxon>
        <taxon>Viridiplantae</taxon>
        <taxon>Streptophyta</taxon>
        <taxon>Embryophyta</taxon>
        <taxon>Tracheophyta</taxon>
        <taxon>Spermatophyta</taxon>
        <taxon>Magnoliopsida</taxon>
        <taxon>eudicotyledons</taxon>
        <taxon>Gunneridae</taxon>
        <taxon>Pentapetalae</taxon>
        <taxon>rosids</taxon>
        <taxon>fabids</taxon>
        <taxon>Malpighiales</taxon>
        <taxon>Linaceae</taxon>
        <taxon>Linum</taxon>
    </lineage>
</organism>
<keyword evidence="4" id="KW-0812">Transmembrane</keyword>
<evidence type="ECO:0000256" key="1">
    <source>
        <dbReference type="ARBA" id="ARBA00004651"/>
    </source>
</evidence>
<dbReference type="GO" id="GO:0005886">
    <property type="term" value="C:plasma membrane"/>
    <property type="evidence" value="ECO:0007669"/>
    <property type="project" value="UniProtKB-SubCell"/>
</dbReference>
<comment type="subunit">
    <text evidence="7">Homodimer and heterodimers.</text>
</comment>
<evidence type="ECO:0000313" key="9">
    <source>
        <dbReference type="EMBL" id="CAL1355415.1"/>
    </source>
</evidence>
<comment type="subcellular location">
    <subcellularLocation>
        <location evidence="1 7">Cell membrane</location>
        <topology evidence="1 7">Multi-pass membrane protein</topology>
    </subcellularLocation>
</comment>
<evidence type="ECO:0000256" key="7">
    <source>
        <dbReference type="RuleBase" id="RU361233"/>
    </source>
</evidence>
<dbReference type="Pfam" id="PF04535">
    <property type="entry name" value="CASP_dom"/>
    <property type="match status" value="1"/>
</dbReference>
<comment type="similarity">
    <text evidence="2 7">Belongs to the Casparian strip membrane proteins (CASP) family.</text>
</comment>
<dbReference type="EMBL" id="OZ034813">
    <property type="protein sequence ID" value="CAL1355415.1"/>
    <property type="molecule type" value="Genomic_DNA"/>
</dbReference>
<sequence>MAVYSLLEVAALAWEIPKSATIFPQVLQVWFDFGHDQIFAYLLLSTSLSVTALAQTLSEGGGGDTCRYYGAQGSRSRQSW</sequence>
<keyword evidence="10" id="KW-1185">Reference proteome</keyword>
<keyword evidence="3 7" id="KW-1003">Cell membrane</keyword>
<reference evidence="9 10" key="1">
    <citation type="submission" date="2024-04" db="EMBL/GenBank/DDBJ databases">
        <authorList>
            <person name="Fracassetti M."/>
        </authorList>
    </citation>
    <scope>NUCLEOTIDE SEQUENCE [LARGE SCALE GENOMIC DNA]</scope>
</reference>
<proteinExistence type="inferred from homology"/>
<keyword evidence="5" id="KW-1133">Transmembrane helix</keyword>
<dbReference type="AlphaFoldDB" id="A0AAV2CI50"/>
<evidence type="ECO:0000256" key="3">
    <source>
        <dbReference type="ARBA" id="ARBA00022475"/>
    </source>
</evidence>
<dbReference type="Proteomes" id="UP001497516">
    <property type="component" value="Chromosome 1"/>
</dbReference>
<accession>A0AAV2CI50</accession>
<gene>
    <name evidence="9" type="ORF">LTRI10_LOCUS3181</name>
</gene>
<evidence type="ECO:0000259" key="8">
    <source>
        <dbReference type="Pfam" id="PF04535"/>
    </source>
</evidence>
<dbReference type="InterPro" id="IPR006702">
    <property type="entry name" value="CASP_dom"/>
</dbReference>
<evidence type="ECO:0000256" key="2">
    <source>
        <dbReference type="ARBA" id="ARBA00007651"/>
    </source>
</evidence>
<name>A0AAV2CI50_9ROSI</name>
<keyword evidence="6" id="KW-0472">Membrane</keyword>
<evidence type="ECO:0000256" key="5">
    <source>
        <dbReference type="ARBA" id="ARBA00022989"/>
    </source>
</evidence>
<feature type="domain" description="Casparian strip membrane protein" evidence="8">
    <location>
        <begin position="2"/>
        <end position="69"/>
    </location>
</feature>
<evidence type="ECO:0000313" key="10">
    <source>
        <dbReference type="Proteomes" id="UP001497516"/>
    </source>
</evidence>
<evidence type="ECO:0000256" key="4">
    <source>
        <dbReference type="ARBA" id="ARBA00022692"/>
    </source>
</evidence>
<evidence type="ECO:0000256" key="6">
    <source>
        <dbReference type="ARBA" id="ARBA00023136"/>
    </source>
</evidence>